<reference evidence="1 2" key="1">
    <citation type="journal article" date="2017" name="Nat. Microbiol.">
        <title>Natural product diversity associated with the nematode symbionts Photorhabdus and Xenorhabdus.</title>
        <authorList>
            <person name="Tobias N.J."/>
            <person name="Wolff H."/>
            <person name="Djahanschiri B."/>
            <person name="Grundmann F."/>
            <person name="Kronenwerth M."/>
            <person name="Shi Y.M."/>
            <person name="Simonyi S."/>
            <person name="Grun P."/>
            <person name="Shapiro-Ilan D."/>
            <person name="Pidot S.J."/>
            <person name="Stinear T.P."/>
            <person name="Ebersberger I."/>
            <person name="Bode H.B."/>
        </authorList>
    </citation>
    <scope>NUCLEOTIDE SEQUENCE [LARGE SCALE GENOMIC DNA]</scope>
    <source>
        <strain evidence="1 2">DSM 17907</strain>
    </source>
</reference>
<protein>
    <submittedName>
        <fullName evidence="1">Uncharacterized protein</fullName>
    </submittedName>
</protein>
<name>A0A2D0LES4_9GAMM</name>
<proteinExistence type="predicted"/>
<comment type="caution">
    <text evidence="1">The sequence shown here is derived from an EMBL/GenBank/DDBJ whole genome shotgun (WGS) entry which is preliminary data.</text>
</comment>
<evidence type="ECO:0000313" key="1">
    <source>
        <dbReference type="EMBL" id="PHM74105.1"/>
    </source>
</evidence>
<sequence length="35" mass="3821">MTAVAAIHIASFIQHSIAAKADRLQAVVLTFHMEK</sequence>
<dbReference type="EMBL" id="NJCX01000007">
    <property type="protein sequence ID" value="PHM74105.1"/>
    <property type="molecule type" value="Genomic_DNA"/>
</dbReference>
<dbReference type="Proteomes" id="UP000221101">
    <property type="component" value="Unassembled WGS sequence"/>
</dbReference>
<dbReference type="AlphaFoldDB" id="A0A2D0LES4"/>
<keyword evidence="2" id="KW-1185">Reference proteome</keyword>
<organism evidence="1 2">
    <name type="scientific">Xenorhabdus kozodoii</name>
    <dbReference type="NCBI Taxonomy" id="351676"/>
    <lineage>
        <taxon>Bacteria</taxon>
        <taxon>Pseudomonadati</taxon>
        <taxon>Pseudomonadota</taxon>
        <taxon>Gammaproteobacteria</taxon>
        <taxon>Enterobacterales</taxon>
        <taxon>Morganellaceae</taxon>
        <taxon>Xenorhabdus</taxon>
    </lineage>
</organism>
<evidence type="ECO:0000313" key="2">
    <source>
        <dbReference type="Proteomes" id="UP000221101"/>
    </source>
</evidence>
<accession>A0A2D0LES4</accession>
<gene>
    <name evidence="1" type="ORF">Xkoz_01314</name>
</gene>